<accession>A0A9D3XB82</accession>
<keyword evidence="3" id="KW-1185">Reference proteome</keyword>
<evidence type="ECO:0000256" key="1">
    <source>
        <dbReference type="SAM" id="MobiDB-lite"/>
    </source>
</evidence>
<comment type="caution">
    <text evidence="2">The sequence shown here is derived from an EMBL/GenBank/DDBJ whole genome shotgun (WGS) entry which is preliminary data.</text>
</comment>
<dbReference type="AlphaFoldDB" id="A0A9D3XB82"/>
<name>A0A9D3XB82_9SAUR</name>
<protein>
    <submittedName>
        <fullName evidence="2">Uncharacterized protein</fullName>
    </submittedName>
</protein>
<evidence type="ECO:0000313" key="3">
    <source>
        <dbReference type="Proteomes" id="UP000827986"/>
    </source>
</evidence>
<evidence type="ECO:0000313" key="2">
    <source>
        <dbReference type="EMBL" id="KAH1175835.1"/>
    </source>
</evidence>
<reference evidence="2" key="1">
    <citation type="submission" date="2021-09" db="EMBL/GenBank/DDBJ databases">
        <title>The genome of Mauremys mutica provides insights into the evolution of semi-aquatic lifestyle.</title>
        <authorList>
            <person name="Gong S."/>
            <person name="Gao Y."/>
        </authorList>
    </citation>
    <scope>NUCLEOTIDE SEQUENCE</scope>
    <source>
        <strain evidence="2">MM-2020</strain>
        <tissue evidence="2">Muscle</tissue>
    </source>
</reference>
<proteinExistence type="predicted"/>
<feature type="region of interest" description="Disordered" evidence="1">
    <location>
        <begin position="1"/>
        <end position="88"/>
    </location>
</feature>
<gene>
    <name evidence="2" type="ORF">KIL84_022360</name>
</gene>
<feature type="compositionally biased region" description="Polar residues" evidence="1">
    <location>
        <begin position="15"/>
        <end position="39"/>
    </location>
</feature>
<organism evidence="2 3">
    <name type="scientific">Mauremys mutica</name>
    <name type="common">yellowpond turtle</name>
    <dbReference type="NCBI Taxonomy" id="74926"/>
    <lineage>
        <taxon>Eukaryota</taxon>
        <taxon>Metazoa</taxon>
        <taxon>Chordata</taxon>
        <taxon>Craniata</taxon>
        <taxon>Vertebrata</taxon>
        <taxon>Euteleostomi</taxon>
        <taxon>Archelosauria</taxon>
        <taxon>Testudinata</taxon>
        <taxon>Testudines</taxon>
        <taxon>Cryptodira</taxon>
        <taxon>Durocryptodira</taxon>
        <taxon>Testudinoidea</taxon>
        <taxon>Geoemydidae</taxon>
        <taxon>Geoemydinae</taxon>
        <taxon>Mauremys</taxon>
    </lineage>
</organism>
<sequence length="160" mass="16166">MAPGLGPKCLPGQPVPSQAGSGHCGTSTPPACQTDQESSPVPRAGGGLGPVMGWHLDFPGHSQQGPPSQHPSVGLLRRGGAPSSGPMAMTPQPTAQALDKICLQKAKACDSDPVLLGTPLPWACVPVTCPLPVCGLERAALGTRTWRVAQRGQCPGGGGR</sequence>
<dbReference type="EMBL" id="JAHDVG010000476">
    <property type="protein sequence ID" value="KAH1175835.1"/>
    <property type="molecule type" value="Genomic_DNA"/>
</dbReference>
<feature type="compositionally biased region" description="Polar residues" evidence="1">
    <location>
        <begin position="61"/>
        <end position="71"/>
    </location>
</feature>
<dbReference type="Proteomes" id="UP000827986">
    <property type="component" value="Unassembled WGS sequence"/>
</dbReference>